<keyword evidence="4" id="KW-1185">Reference proteome</keyword>
<evidence type="ECO:0000313" key="3">
    <source>
        <dbReference type="EMBL" id="TQV91026.1"/>
    </source>
</evidence>
<organism evidence="3 4">
    <name type="scientific">Cordyceps javanica</name>
    <dbReference type="NCBI Taxonomy" id="43265"/>
    <lineage>
        <taxon>Eukaryota</taxon>
        <taxon>Fungi</taxon>
        <taxon>Dikarya</taxon>
        <taxon>Ascomycota</taxon>
        <taxon>Pezizomycotina</taxon>
        <taxon>Sordariomycetes</taxon>
        <taxon>Hypocreomycetidae</taxon>
        <taxon>Hypocreales</taxon>
        <taxon>Cordycipitaceae</taxon>
        <taxon>Cordyceps</taxon>
    </lineage>
</organism>
<dbReference type="SUPFAM" id="SSF53474">
    <property type="entry name" value="alpha/beta-Hydrolases"/>
    <property type="match status" value="1"/>
</dbReference>
<evidence type="ECO:0000259" key="2">
    <source>
        <dbReference type="Pfam" id="PF12697"/>
    </source>
</evidence>
<dbReference type="GO" id="GO:0016787">
    <property type="term" value="F:hydrolase activity"/>
    <property type="evidence" value="ECO:0007669"/>
    <property type="project" value="UniProtKB-KW"/>
</dbReference>
<dbReference type="InterPro" id="IPR052897">
    <property type="entry name" value="Sec-Metab_Biosynth_Hydrolase"/>
</dbReference>
<keyword evidence="1" id="KW-0732">Signal</keyword>
<dbReference type="Proteomes" id="UP000315783">
    <property type="component" value="Unassembled WGS sequence"/>
</dbReference>
<dbReference type="STRING" id="43265.A0A545UNH8"/>
<dbReference type="AlphaFoldDB" id="A0A545UNH8"/>
<feature type="domain" description="AB hydrolase-1" evidence="2">
    <location>
        <begin position="9"/>
        <end position="251"/>
    </location>
</feature>
<dbReference type="InterPro" id="IPR000073">
    <property type="entry name" value="AB_hydrolase_1"/>
</dbReference>
<dbReference type="OrthoDB" id="408373at2759"/>
<reference evidence="3 4" key="1">
    <citation type="journal article" date="2019" name="Appl. Microbiol. Biotechnol.">
        <title>Genome sequence of Isaria javanica and comparative genome analysis insights into family S53 peptidase evolution in fungal entomopathogens.</title>
        <authorList>
            <person name="Lin R."/>
            <person name="Zhang X."/>
            <person name="Xin B."/>
            <person name="Zou M."/>
            <person name="Gao Y."/>
            <person name="Qin F."/>
            <person name="Hu Q."/>
            <person name="Xie B."/>
            <person name="Cheng X."/>
        </authorList>
    </citation>
    <scope>NUCLEOTIDE SEQUENCE [LARGE SCALE GENOMIC DNA]</scope>
    <source>
        <strain evidence="3 4">IJ1G</strain>
    </source>
</reference>
<dbReference type="PANTHER" id="PTHR37017">
    <property type="entry name" value="AB HYDROLASE-1 DOMAIN-CONTAINING PROTEIN-RELATED"/>
    <property type="match status" value="1"/>
</dbReference>
<keyword evidence="3" id="KW-0378">Hydrolase</keyword>
<feature type="signal peptide" evidence="1">
    <location>
        <begin position="1"/>
        <end position="17"/>
    </location>
</feature>
<dbReference type="InterPro" id="IPR029058">
    <property type="entry name" value="AB_hydrolase_fold"/>
</dbReference>
<evidence type="ECO:0000256" key="1">
    <source>
        <dbReference type="SAM" id="SignalP"/>
    </source>
</evidence>
<protein>
    <submittedName>
        <fullName evidence="3">Alpha/beta hydrolase superfamily protein</fullName>
    </submittedName>
</protein>
<dbReference type="Gene3D" id="3.40.50.1820">
    <property type="entry name" value="alpha/beta hydrolase"/>
    <property type="match status" value="1"/>
</dbReference>
<feature type="chain" id="PRO_5022011930" evidence="1">
    <location>
        <begin position="18"/>
        <end position="266"/>
    </location>
</feature>
<dbReference type="EMBL" id="SPUK01000021">
    <property type="protein sequence ID" value="TQV91026.1"/>
    <property type="molecule type" value="Genomic_DNA"/>
</dbReference>
<evidence type="ECO:0000313" key="4">
    <source>
        <dbReference type="Proteomes" id="UP000315783"/>
    </source>
</evidence>
<accession>A0A545UNH8</accession>
<gene>
    <name evidence="3" type="ORF">IF1G_10261</name>
</gene>
<comment type="caution">
    <text evidence="3">The sequence shown here is derived from an EMBL/GenBank/DDBJ whole genome shotgun (WGS) entry which is preliminary data.</text>
</comment>
<name>A0A545UNH8_9HYPO</name>
<dbReference type="Pfam" id="PF12697">
    <property type="entry name" value="Abhydrolase_6"/>
    <property type="match status" value="1"/>
</dbReference>
<proteinExistence type="predicted"/>
<dbReference type="PANTHER" id="PTHR37017:SF11">
    <property type="entry name" value="ESTERASE_LIPASE_THIOESTERASE DOMAIN-CONTAINING PROTEIN"/>
    <property type="match status" value="1"/>
</dbReference>
<sequence length="266" mass="28440">MSLSTSITILLVHGAWHGPWCWKFQIPELQKAGYDVETAHLPSARGVAGKTQPDDVEAVRSVLDPLLEAGKRVVVLAHSYGGPIGSAAVLGRSERERAAKQLPGGVVGLVCLCAFILPGGMDQGAAIKAQGGLPGLAWDSPSDGLFVPKDPRGFLFSPDCAPDHIDWALPQLRPQSMAANMGIVPPQAWQEDAENYANRLGYIACTDDEAVPYADEMAMLNGAGGKEKWILRELQGSGHSPFLSRPQELATVIHEIVEQFQKATAS</sequence>